<accession>A0A8T3VHG7</accession>
<dbReference type="Pfam" id="PF07282">
    <property type="entry name" value="Cas12f1-like_TNB"/>
    <property type="match status" value="1"/>
</dbReference>
<comment type="similarity">
    <text evidence="1">In the C-terminal section; belongs to the transposase 35 family.</text>
</comment>
<evidence type="ECO:0000259" key="5">
    <source>
        <dbReference type="Pfam" id="PF01385"/>
    </source>
</evidence>
<dbReference type="Pfam" id="PF01385">
    <property type="entry name" value="OrfB_IS605"/>
    <property type="match status" value="1"/>
</dbReference>
<sequence>MNVVKENIEVRIYPAKADMNDKCEKIVNISAVESNIGIYRFIYNKELEFINDFKRLLLHYGYDVDKIIVNKKSCDVILHMLRQEYSFLEKAESSSRQQSQIDLISAFKNYYNVNLKAQHPVYKSKKNNKDTFRIINNRNNVRIEKDKYVYDKIKLAVLGLVKFKTSKKYRELLHRGSDKNDPTVKIKHVTVKKVNDKYYAVFNIERIHIPKKITGSLQQVGIDIGCSKLAVLSNTQEIPNLDLRKEAAKIIQYQNEMSHRKPGSVRYQKAKKQLNKWYQKLIRKRNDYYNKITTYIVKNSSFIAVQNENIIAWHRNRHFSRKVQLNAPRTFLEKLEYKCQRDGVEFIKVPQYFPSTQICSECGEKNENIAGIGNIGIREWDCPHCNAHHNRDVNASKNILKKGLEWP</sequence>
<dbReference type="Proteomes" id="UP000713479">
    <property type="component" value="Unassembled WGS sequence"/>
</dbReference>
<dbReference type="InterPro" id="IPR010095">
    <property type="entry name" value="Cas12f1-like_TNB"/>
</dbReference>
<gene>
    <name evidence="7" type="ORF">E7Z74_01970</name>
</gene>
<evidence type="ECO:0000313" key="7">
    <source>
        <dbReference type="EMBL" id="MBE6510027.1"/>
    </source>
</evidence>
<keyword evidence="3" id="KW-0238">DNA-binding</keyword>
<dbReference type="GO" id="GO:0003677">
    <property type="term" value="F:DNA binding"/>
    <property type="evidence" value="ECO:0007669"/>
    <property type="project" value="UniProtKB-KW"/>
</dbReference>
<dbReference type="GO" id="GO:0032196">
    <property type="term" value="P:transposition"/>
    <property type="evidence" value="ECO:0007669"/>
    <property type="project" value="UniProtKB-KW"/>
</dbReference>
<evidence type="ECO:0000256" key="2">
    <source>
        <dbReference type="ARBA" id="ARBA00022578"/>
    </source>
</evidence>
<name>A0A8T3VHG7_9EURY</name>
<evidence type="ECO:0000256" key="1">
    <source>
        <dbReference type="ARBA" id="ARBA00008761"/>
    </source>
</evidence>
<dbReference type="AlphaFoldDB" id="A0A8T3VHG7"/>
<proteinExistence type="inferred from homology"/>
<dbReference type="NCBIfam" id="NF040570">
    <property type="entry name" value="guided_TnpB"/>
    <property type="match status" value="1"/>
</dbReference>
<dbReference type="InterPro" id="IPR001959">
    <property type="entry name" value="Transposase"/>
</dbReference>
<protein>
    <submittedName>
        <fullName evidence="7">Transposase</fullName>
    </submittedName>
</protein>
<feature type="domain" description="Cas12f1-like TNB" evidence="6">
    <location>
        <begin position="330"/>
        <end position="399"/>
    </location>
</feature>
<organism evidence="7 8">
    <name type="scientific">Methanobrevibacter millerae</name>
    <dbReference type="NCBI Taxonomy" id="230361"/>
    <lineage>
        <taxon>Archaea</taxon>
        <taxon>Methanobacteriati</taxon>
        <taxon>Methanobacteriota</taxon>
        <taxon>Methanomada group</taxon>
        <taxon>Methanobacteria</taxon>
        <taxon>Methanobacteriales</taxon>
        <taxon>Methanobacteriaceae</taxon>
        <taxon>Methanobrevibacter</taxon>
    </lineage>
</organism>
<dbReference type="EMBL" id="SUTF01000002">
    <property type="protein sequence ID" value="MBE6510027.1"/>
    <property type="molecule type" value="Genomic_DNA"/>
</dbReference>
<reference evidence="7" key="1">
    <citation type="submission" date="2019-04" db="EMBL/GenBank/DDBJ databases">
        <title>Evolution of Biomass-Degrading Anaerobic Consortia Revealed by Metagenomics.</title>
        <authorList>
            <person name="Peng X."/>
        </authorList>
    </citation>
    <scope>NUCLEOTIDE SEQUENCE</scope>
    <source>
        <strain evidence="7">SIG13</strain>
    </source>
</reference>
<keyword evidence="2" id="KW-0815">Transposition</keyword>
<keyword evidence="4" id="KW-0233">DNA recombination</keyword>
<evidence type="ECO:0000256" key="3">
    <source>
        <dbReference type="ARBA" id="ARBA00023125"/>
    </source>
</evidence>
<dbReference type="GO" id="GO:0006310">
    <property type="term" value="P:DNA recombination"/>
    <property type="evidence" value="ECO:0007669"/>
    <property type="project" value="UniProtKB-KW"/>
</dbReference>
<comment type="caution">
    <text evidence="7">The sequence shown here is derived from an EMBL/GenBank/DDBJ whole genome shotgun (WGS) entry which is preliminary data.</text>
</comment>
<evidence type="ECO:0000259" key="6">
    <source>
        <dbReference type="Pfam" id="PF07282"/>
    </source>
</evidence>
<evidence type="ECO:0000313" key="8">
    <source>
        <dbReference type="Proteomes" id="UP000713479"/>
    </source>
</evidence>
<evidence type="ECO:0000256" key="4">
    <source>
        <dbReference type="ARBA" id="ARBA00023172"/>
    </source>
</evidence>
<feature type="domain" description="Probable transposase IS891/IS1136/IS1341" evidence="5">
    <location>
        <begin position="216"/>
        <end position="306"/>
    </location>
</feature>